<dbReference type="AlphaFoldDB" id="A0A2G9QCL9"/>
<evidence type="ECO:0000313" key="2">
    <source>
        <dbReference type="Proteomes" id="UP000228934"/>
    </source>
</evidence>
<feature type="non-terminal residue" evidence="1">
    <location>
        <position position="88"/>
    </location>
</feature>
<accession>A0A2G9QCL9</accession>
<dbReference type="Proteomes" id="UP000228934">
    <property type="component" value="Unassembled WGS sequence"/>
</dbReference>
<proteinExistence type="predicted"/>
<protein>
    <submittedName>
        <fullName evidence="1">Uncharacterized protein</fullName>
    </submittedName>
</protein>
<reference evidence="2" key="1">
    <citation type="journal article" date="2017" name="Nat. Commun.">
        <title>The North American bullfrog draft genome provides insight into hormonal regulation of long noncoding RNA.</title>
        <authorList>
            <person name="Hammond S.A."/>
            <person name="Warren R.L."/>
            <person name="Vandervalk B.P."/>
            <person name="Kucuk E."/>
            <person name="Khan H."/>
            <person name="Gibb E.A."/>
            <person name="Pandoh P."/>
            <person name="Kirk H."/>
            <person name="Zhao Y."/>
            <person name="Jones M."/>
            <person name="Mungall A.J."/>
            <person name="Coope R."/>
            <person name="Pleasance S."/>
            <person name="Moore R.A."/>
            <person name="Holt R.A."/>
            <person name="Round J.M."/>
            <person name="Ohora S."/>
            <person name="Walle B.V."/>
            <person name="Veldhoen N."/>
            <person name="Helbing C.C."/>
            <person name="Birol I."/>
        </authorList>
    </citation>
    <scope>NUCLEOTIDE SEQUENCE [LARGE SCALE GENOMIC DNA]</scope>
</reference>
<sequence length="88" mass="9702">MLTILATSPFGLLPSTVIQAAIYLAYYGFLRPAPPTSYHYVEGTWFATKTISSFTSRFLKPSKQALEWTFTSTKPITAGVQSPYSTVS</sequence>
<dbReference type="EMBL" id="KZ060051">
    <property type="protein sequence ID" value="PIO12901.1"/>
    <property type="molecule type" value="Genomic_DNA"/>
</dbReference>
<dbReference type="OrthoDB" id="8959254at2759"/>
<evidence type="ECO:0000313" key="1">
    <source>
        <dbReference type="EMBL" id="PIO12901.1"/>
    </source>
</evidence>
<name>A0A2G9QCL9_AQUCT</name>
<organism evidence="1 2">
    <name type="scientific">Aquarana catesbeiana</name>
    <name type="common">American bullfrog</name>
    <name type="synonym">Rana catesbeiana</name>
    <dbReference type="NCBI Taxonomy" id="8400"/>
    <lineage>
        <taxon>Eukaryota</taxon>
        <taxon>Metazoa</taxon>
        <taxon>Chordata</taxon>
        <taxon>Craniata</taxon>
        <taxon>Vertebrata</taxon>
        <taxon>Euteleostomi</taxon>
        <taxon>Amphibia</taxon>
        <taxon>Batrachia</taxon>
        <taxon>Anura</taxon>
        <taxon>Neobatrachia</taxon>
        <taxon>Ranoidea</taxon>
        <taxon>Ranidae</taxon>
        <taxon>Aquarana</taxon>
    </lineage>
</organism>
<gene>
    <name evidence="1" type="ORF">AB205_0029250</name>
</gene>
<keyword evidence="2" id="KW-1185">Reference proteome</keyword>